<reference evidence="4" key="1">
    <citation type="submission" date="2016-07" db="EMBL/GenBank/DDBJ databases">
        <authorList>
            <person name="Florea S."/>
            <person name="Webb J.S."/>
            <person name="Jaromczyk J."/>
            <person name="Schardl C.L."/>
        </authorList>
    </citation>
    <scope>NUCLEOTIDE SEQUENCE [LARGE SCALE GENOMIC DNA]</scope>
    <source>
        <strain evidence="4">IPBSL-7</strain>
    </source>
</reference>
<dbReference type="InterPro" id="IPR022290">
    <property type="entry name" value="LLM_Atu2307-like"/>
</dbReference>
<keyword evidence="1" id="KW-0560">Oxidoreductase</keyword>
<dbReference type="SUPFAM" id="SSF51679">
    <property type="entry name" value="Bacterial luciferase-like"/>
    <property type="match status" value="1"/>
</dbReference>
<dbReference type="EMBL" id="MBQD01000024">
    <property type="protein sequence ID" value="OCL32024.1"/>
    <property type="molecule type" value="Genomic_DNA"/>
</dbReference>
<organism evidence="3 4">
    <name type="scientific">Tessaracoccus lapidicaptus</name>
    <dbReference type="NCBI Taxonomy" id="1427523"/>
    <lineage>
        <taxon>Bacteria</taxon>
        <taxon>Bacillati</taxon>
        <taxon>Actinomycetota</taxon>
        <taxon>Actinomycetes</taxon>
        <taxon>Propionibacteriales</taxon>
        <taxon>Propionibacteriaceae</taxon>
        <taxon>Tessaracoccus</taxon>
    </lineage>
</organism>
<accession>A0A1C0AIY9</accession>
<name>A0A1C0AIY9_9ACTN</name>
<dbReference type="GO" id="GO:0005829">
    <property type="term" value="C:cytosol"/>
    <property type="evidence" value="ECO:0007669"/>
    <property type="project" value="TreeGrafter"/>
</dbReference>
<dbReference type="AlphaFoldDB" id="A0A1C0AIY9"/>
<dbReference type="GO" id="GO:0004497">
    <property type="term" value="F:monooxygenase activity"/>
    <property type="evidence" value="ECO:0007669"/>
    <property type="project" value="UniProtKB-KW"/>
</dbReference>
<dbReference type="PANTHER" id="PTHR30137:SF8">
    <property type="entry name" value="BLR5498 PROTEIN"/>
    <property type="match status" value="1"/>
</dbReference>
<dbReference type="Pfam" id="PF00296">
    <property type="entry name" value="Bac_luciferase"/>
    <property type="match status" value="1"/>
</dbReference>
<sequence>MDIERLEFGIDTFGDVTEGPDGALLPHDQVIRNVVAEAVLADEVGLDAIGVGEHHREDFAISAPDMVLAGIATRTTRLKLATAVTVLSSDDPVRVVERFATLDALSGGRAELIAGRGSFIESFPLFGYDLQDYEALFEEKLAMLAQLIQGGRQTWQGQLTQSLDDVELFPRLASTPLTTWVAVGGSPQSVLRAAHYGLPLMLAIIGGPVDRFAPFADLHRRALEELGKEPQPIGWHSYGHLAATDDAARERMFRPWLEQTSKIGRERGWGRMSRDHFDEEADHGAMAVGSPETVAAKIAHGFRTLGAQRFQLKVSTGRLSHEAILDTIGLYGTEVVPLVKDMLSGS</sequence>
<dbReference type="RefSeq" id="WP_068752372.1">
    <property type="nucleotide sequence ID" value="NZ_LR214441.1"/>
</dbReference>
<evidence type="ECO:0000256" key="1">
    <source>
        <dbReference type="ARBA" id="ARBA00023002"/>
    </source>
</evidence>
<dbReference type="InterPro" id="IPR011251">
    <property type="entry name" value="Luciferase-like_dom"/>
</dbReference>
<comment type="caution">
    <text evidence="3">The sequence shown here is derived from an EMBL/GenBank/DDBJ whole genome shotgun (WGS) entry which is preliminary data.</text>
</comment>
<dbReference type="Gene3D" id="3.20.20.30">
    <property type="entry name" value="Luciferase-like domain"/>
    <property type="match status" value="1"/>
</dbReference>
<evidence type="ECO:0000313" key="3">
    <source>
        <dbReference type="EMBL" id="OCL32024.1"/>
    </source>
</evidence>
<dbReference type="InterPro" id="IPR050766">
    <property type="entry name" value="Bact_Lucif_Oxidored"/>
</dbReference>
<keyword evidence="4" id="KW-1185">Reference proteome</keyword>
<evidence type="ECO:0000313" key="4">
    <source>
        <dbReference type="Proteomes" id="UP000093501"/>
    </source>
</evidence>
<dbReference type="InterPro" id="IPR036661">
    <property type="entry name" value="Luciferase-like_sf"/>
</dbReference>
<dbReference type="NCBIfam" id="TIGR03858">
    <property type="entry name" value="LLM_2I7G"/>
    <property type="match status" value="1"/>
</dbReference>
<keyword evidence="2" id="KW-0503">Monooxygenase</keyword>
<protein>
    <submittedName>
        <fullName evidence="3">Luciferase</fullName>
    </submittedName>
</protein>
<evidence type="ECO:0000256" key="2">
    <source>
        <dbReference type="ARBA" id="ARBA00023033"/>
    </source>
</evidence>
<proteinExistence type="predicted"/>
<dbReference type="GO" id="GO:0016705">
    <property type="term" value="F:oxidoreductase activity, acting on paired donors, with incorporation or reduction of molecular oxygen"/>
    <property type="evidence" value="ECO:0007669"/>
    <property type="project" value="InterPro"/>
</dbReference>
<gene>
    <name evidence="3" type="ORF">BCR15_08240</name>
</gene>
<dbReference type="Proteomes" id="UP000093501">
    <property type="component" value="Unassembled WGS sequence"/>
</dbReference>
<dbReference type="PANTHER" id="PTHR30137">
    <property type="entry name" value="LUCIFERASE-LIKE MONOOXYGENASE"/>
    <property type="match status" value="1"/>
</dbReference>